<feature type="region of interest" description="Disordered" evidence="7">
    <location>
        <begin position="298"/>
        <end position="359"/>
    </location>
</feature>
<keyword evidence="6" id="KW-0472">Membrane</keyword>
<dbReference type="Proteomes" id="UP000236333">
    <property type="component" value="Unassembled WGS sequence"/>
</dbReference>
<dbReference type="AlphaFoldDB" id="A0A2J8A4W4"/>
<evidence type="ECO:0000256" key="1">
    <source>
        <dbReference type="ARBA" id="ARBA00004141"/>
    </source>
</evidence>
<evidence type="ECO:0000256" key="2">
    <source>
        <dbReference type="ARBA" id="ARBA00009965"/>
    </source>
</evidence>
<dbReference type="GO" id="GO:0034755">
    <property type="term" value="P:iron ion transmembrane transport"/>
    <property type="evidence" value="ECO:0007669"/>
    <property type="project" value="TreeGrafter"/>
</dbReference>
<evidence type="ECO:0000256" key="5">
    <source>
        <dbReference type="ARBA" id="ARBA00022989"/>
    </source>
</evidence>
<dbReference type="OrthoDB" id="409173at2759"/>
<dbReference type="GO" id="GO:0015086">
    <property type="term" value="F:cadmium ion transmembrane transporter activity"/>
    <property type="evidence" value="ECO:0007669"/>
    <property type="project" value="TreeGrafter"/>
</dbReference>
<dbReference type="InterPro" id="IPR001046">
    <property type="entry name" value="NRAMP_fam"/>
</dbReference>
<keyword evidence="9" id="KW-1185">Reference proteome</keyword>
<dbReference type="NCBIfam" id="NF037982">
    <property type="entry name" value="Nramp_1"/>
    <property type="match status" value="1"/>
</dbReference>
<feature type="compositionally biased region" description="Low complexity" evidence="7">
    <location>
        <begin position="299"/>
        <end position="330"/>
    </location>
</feature>
<dbReference type="Pfam" id="PF01566">
    <property type="entry name" value="Nramp"/>
    <property type="match status" value="1"/>
</dbReference>
<organism evidence="8 9">
    <name type="scientific">Tetrabaena socialis</name>
    <dbReference type="NCBI Taxonomy" id="47790"/>
    <lineage>
        <taxon>Eukaryota</taxon>
        <taxon>Viridiplantae</taxon>
        <taxon>Chlorophyta</taxon>
        <taxon>core chlorophytes</taxon>
        <taxon>Chlorophyceae</taxon>
        <taxon>CS clade</taxon>
        <taxon>Chlamydomonadales</taxon>
        <taxon>Tetrabaenaceae</taxon>
        <taxon>Tetrabaena</taxon>
    </lineage>
</organism>
<evidence type="ECO:0000256" key="6">
    <source>
        <dbReference type="ARBA" id="ARBA00023136"/>
    </source>
</evidence>
<name>A0A2J8A4W4_9CHLO</name>
<dbReference type="EMBL" id="PGGS01000174">
    <property type="protein sequence ID" value="PNH07559.1"/>
    <property type="molecule type" value="Genomic_DNA"/>
</dbReference>
<dbReference type="GO" id="GO:0005384">
    <property type="term" value="F:manganese ion transmembrane transporter activity"/>
    <property type="evidence" value="ECO:0007669"/>
    <property type="project" value="TreeGrafter"/>
</dbReference>
<keyword evidence="4" id="KW-0812">Transmembrane</keyword>
<reference evidence="8 9" key="1">
    <citation type="journal article" date="2017" name="Mol. Biol. Evol.">
        <title>The 4-celled Tetrabaena socialis nuclear genome reveals the essential components for genetic control of cell number at the origin of multicellularity in the volvocine lineage.</title>
        <authorList>
            <person name="Featherston J."/>
            <person name="Arakaki Y."/>
            <person name="Hanschen E.R."/>
            <person name="Ferris P.J."/>
            <person name="Michod R.E."/>
            <person name="Olson B.J.S.C."/>
            <person name="Nozaki H."/>
            <person name="Durand P.M."/>
        </authorList>
    </citation>
    <scope>NUCLEOTIDE SEQUENCE [LARGE SCALE GENOMIC DNA]</scope>
    <source>
        <strain evidence="8 9">NIES-571</strain>
    </source>
</reference>
<feature type="compositionally biased region" description="Basic and acidic residues" evidence="7">
    <location>
        <begin position="226"/>
        <end position="238"/>
    </location>
</feature>
<feature type="region of interest" description="Disordered" evidence="7">
    <location>
        <begin position="1"/>
        <end position="20"/>
    </location>
</feature>
<comment type="subcellular location">
    <subcellularLocation>
        <location evidence="1">Membrane</location>
        <topology evidence="1">Multi-pass membrane protein</topology>
    </subcellularLocation>
</comment>
<evidence type="ECO:0000313" key="9">
    <source>
        <dbReference type="Proteomes" id="UP000236333"/>
    </source>
</evidence>
<protein>
    <submittedName>
        <fullName evidence="8">Metal transporter nramp1</fullName>
    </submittedName>
</protein>
<sequence>MPSTSGGAASMPPTSGGAEHQEVVISVEEDEGDDASRARFSFRRLLQFMGPGILMSIAYVDPGNLESDLQVGAQAGYVLLWLLLWSTVMGLVVQMQAAKLGVVTGQHLAQHCRQQYPPIPRLALWLMAEVAIIGSDVQEVIGVCVGGGAREDAEAQGKKHRRVGFVAEAWEVAVAEVEADEAERAEQEQEQQQAEPAPARRPCGGCGGCTASAAGEAGGTGAASTGEERQDARRRGAMEAEAAGAVNGRDAAPNSNDAAAEGDILAVARCCSPPPAAGPGAGAGAPAAGSTCCGGAGAGVQAKGAAAPPAGAGAAAPPAGAGAAWGTAKGRQQKRKPARGEDSLQAPLLMNESDEERGT</sequence>
<proteinExistence type="inferred from homology"/>
<comment type="similarity">
    <text evidence="2">Belongs to the NRAMP (TC 2.A.55) family.</text>
</comment>
<comment type="caution">
    <text evidence="8">The sequence shown here is derived from an EMBL/GenBank/DDBJ whole genome shotgun (WGS) entry which is preliminary data.</text>
</comment>
<dbReference type="PANTHER" id="PTHR11706:SF33">
    <property type="entry name" value="NATURAL RESISTANCE-ASSOCIATED MACROPHAGE PROTEIN 2"/>
    <property type="match status" value="1"/>
</dbReference>
<evidence type="ECO:0000256" key="4">
    <source>
        <dbReference type="ARBA" id="ARBA00022692"/>
    </source>
</evidence>
<evidence type="ECO:0000313" key="8">
    <source>
        <dbReference type="EMBL" id="PNH07559.1"/>
    </source>
</evidence>
<feature type="region of interest" description="Disordered" evidence="7">
    <location>
        <begin position="178"/>
        <end position="201"/>
    </location>
</feature>
<dbReference type="PANTHER" id="PTHR11706">
    <property type="entry name" value="SOLUTE CARRIER PROTEIN FAMILY 11 MEMBER"/>
    <property type="match status" value="1"/>
</dbReference>
<feature type="compositionally biased region" description="Low complexity" evidence="7">
    <location>
        <begin position="190"/>
        <end position="201"/>
    </location>
</feature>
<accession>A0A2J8A4W4</accession>
<feature type="region of interest" description="Disordered" evidence="7">
    <location>
        <begin position="215"/>
        <end position="257"/>
    </location>
</feature>
<keyword evidence="5" id="KW-1133">Transmembrane helix</keyword>
<keyword evidence="3" id="KW-0813">Transport</keyword>
<gene>
    <name evidence="8" type="ORF">TSOC_005979</name>
</gene>
<evidence type="ECO:0000256" key="7">
    <source>
        <dbReference type="SAM" id="MobiDB-lite"/>
    </source>
</evidence>
<dbReference type="GO" id="GO:0005886">
    <property type="term" value="C:plasma membrane"/>
    <property type="evidence" value="ECO:0007669"/>
    <property type="project" value="TreeGrafter"/>
</dbReference>
<evidence type="ECO:0000256" key="3">
    <source>
        <dbReference type="ARBA" id="ARBA00022448"/>
    </source>
</evidence>